<comment type="function">
    <text evidence="6">HflC and HflK could encode or regulate a protease.</text>
</comment>
<dbReference type="InterPro" id="IPR010201">
    <property type="entry name" value="HflK"/>
</dbReference>
<dbReference type="PANTHER" id="PTHR43327:SF2">
    <property type="entry name" value="MODULATOR OF FTSH PROTEASE HFLK"/>
    <property type="match status" value="1"/>
</dbReference>
<dbReference type="Gene3D" id="3.30.479.30">
    <property type="entry name" value="Band 7 domain"/>
    <property type="match status" value="1"/>
</dbReference>
<evidence type="ECO:0000256" key="7">
    <source>
        <dbReference type="SAM" id="MobiDB-lite"/>
    </source>
</evidence>
<organism evidence="9 10">
    <name type="scientific">Litoribrevibacter euphylliae</name>
    <dbReference type="NCBI Taxonomy" id="1834034"/>
    <lineage>
        <taxon>Bacteria</taxon>
        <taxon>Pseudomonadati</taxon>
        <taxon>Pseudomonadota</taxon>
        <taxon>Gammaproteobacteria</taxon>
        <taxon>Oceanospirillales</taxon>
        <taxon>Oceanospirillaceae</taxon>
        <taxon>Litoribrevibacter</taxon>
    </lineage>
</organism>
<proteinExistence type="inferred from homology"/>
<comment type="caution">
    <text evidence="9">The sequence shown here is derived from an EMBL/GenBank/DDBJ whole genome shotgun (WGS) entry which is preliminary data.</text>
</comment>
<keyword evidence="3 6" id="KW-0812">Transmembrane</keyword>
<reference evidence="10" key="1">
    <citation type="journal article" date="2019" name="Int. J. Syst. Evol. Microbiol.">
        <title>The Global Catalogue of Microorganisms (GCM) 10K type strain sequencing project: providing services to taxonomists for standard genome sequencing and annotation.</title>
        <authorList>
            <consortium name="The Broad Institute Genomics Platform"/>
            <consortium name="The Broad Institute Genome Sequencing Center for Infectious Disease"/>
            <person name="Wu L."/>
            <person name="Ma J."/>
        </authorList>
    </citation>
    <scope>NUCLEOTIDE SEQUENCE [LARGE SCALE GENOMIC DNA]</scope>
    <source>
        <strain evidence="10">KCTC 52438</strain>
    </source>
</reference>
<evidence type="ECO:0000256" key="1">
    <source>
        <dbReference type="ARBA" id="ARBA00004167"/>
    </source>
</evidence>
<keyword evidence="4 6" id="KW-1133">Transmembrane helix</keyword>
<dbReference type="GO" id="GO:0008233">
    <property type="term" value="F:peptidase activity"/>
    <property type="evidence" value="ECO:0007669"/>
    <property type="project" value="UniProtKB-KW"/>
</dbReference>
<keyword evidence="10" id="KW-1185">Reference proteome</keyword>
<dbReference type="Pfam" id="PF01145">
    <property type="entry name" value="Band_7"/>
    <property type="match status" value="1"/>
</dbReference>
<feature type="region of interest" description="Disordered" evidence="7">
    <location>
        <begin position="1"/>
        <end position="28"/>
    </location>
</feature>
<dbReference type="Pfam" id="PF12221">
    <property type="entry name" value="HflK_N"/>
    <property type="match status" value="1"/>
</dbReference>
<dbReference type="PANTHER" id="PTHR43327">
    <property type="entry name" value="STOMATIN-LIKE PROTEIN 2, MITOCHONDRIAL"/>
    <property type="match status" value="1"/>
</dbReference>
<name>A0ABV7HKA6_9GAMM</name>
<evidence type="ECO:0000313" key="10">
    <source>
        <dbReference type="Proteomes" id="UP001595476"/>
    </source>
</evidence>
<evidence type="ECO:0000259" key="8">
    <source>
        <dbReference type="SMART" id="SM00244"/>
    </source>
</evidence>
<evidence type="ECO:0000256" key="5">
    <source>
        <dbReference type="ARBA" id="ARBA00023136"/>
    </source>
</evidence>
<dbReference type="InterPro" id="IPR050710">
    <property type="entry name" value="Band7/mec-2_domain"/>
</dbReference>
<comment type="subunit">
    <text evidence="6">HflC and HflK may interact to form a multimeric complex.</text>
</comment>
<accession>A0ABV7HKA6</accession>
<dbReference type="CDD" id="cd03404">
    <property type="entry name" value="SPFH_HflK"/>
    <property type="match status" value="1"/>
</dbReference>
<dbReference type="InterPro" id="IPR001107">
    <property type="entry name" value="Band_7"/>
</dbReference>
<keyword evidence="9" id="KW-0645">Protease</keyword>
<feature type="domain" description="Band 7" evidence="8">
    <location>
        <begin position="73"/>
        <end position="233"/>
    </location>
</feature>
<gene>
    <name evidence="9" type="primary">hflK</name>
    <name evidence="9" type="ORF">ACFOEK_12970</name>
</gene>
<dbReference type="InterPro" id="IPR036013">
    <property type="entry name" value="Band_7/SPFH_dom_sf"/>
</dbReference>
<dbReference type="InterPro" id="IPR020980">
    <property type="entry name" value="Membrane_HflK_N"/>
</dbReference>
<comment type="similarity">
    <text evidence="2 6">Belongs to the band 7/mec-2 family. HflK subfamily.</text>
</comment>
<keyword evidence="5 6" id="KW-0472">Membrane</keyword>
<sequence>MAWNEPGGNNQDPWGGRRGNDGPPDLDEVIKKAMDKMGGLFGGKPPAGGRSGSGFGPLAIVILIALFIAAVYDSVNIIDQREQAVVLRLGKYHETWGPGLQWKIPLVDTITKENVTKVQSKSFSNKMLTEDENIVEVSISVQYVISDIKSYVLNVRSPQSSLSQAAESALRHEVGSSEMHFVLTEGRETIASEVQIRIQSYLDAYGTGLTVSKVNLEGAHAPDEVQDAFLDVTKAREDEVRLRNEAETYANGIIPEARGQAQRQLEEANAYKEQVIAKAIGETSRFNQLLVEYKRSPDVTRERLYIDTVQSVLASTPKVLVDVEGGNNMMYLPLDKIVNKQVSNSVAQSSGQNLTASDLDKVTRQVIDEIRQRQSSVRRTRELR</sequence>
<dbReference type="GO" id="GO:0006508">
    <property type="term" value="P:proteolysis"/>
    <property type="evidence" value="ECO:0007669"/>
    <property type="project" value="UniProtKB-KW"/>
</dbReference>
<evidence type="ECO:0000256" key="6">
    <source>
        <dbReference type="RuleBase" id="RU364113"/>
    </source>
</evidence>
<dbReference type="NCBIfam" id="TIGR01933">
    <property type="entry name" value="hflK"/>
    <property type="match status" value="1"/>
</dbReference>
<protein>
    <recommendedName>
        <fullName evidence="6">Protein HflK</fullName>
    </recommendedName>
</protein>
<dbReference type="SUPFAM" id="SSF117892">
    <property type="entry name" value="Band 7/SPFH domain"/>
    <property type="match status" value="1"/>
</dbReference>
<feature type="transmembrane region" description="Helical" evidence="6">
    <location>
        <begin position="54"/>
        <end position="72"/>
    </location>
</feature>
<dbReference type="RefSeq" id="WP_386721612.1">
    <property type="nucleotide sequence ID" value="NZ_JBHRSZ010000005.1"/>
</dbReference>
<comment type="subcellular location">
    <subcellularLocation>
        <location evidence="1">Membrane</location>
        <topology evidence="1">Single-pass membrane protein</topology>
    </subcellularLocation>
</comment>
<dbReference type="EMBL" id="JBHRSZ010000005">
    <property type="protein sequence ID" value="MFC3151946.1"/>
    <property type="molecule type" value="Genomic_DNA"/>
</dbReference>
<evidence type="ECO:0000256" key="3">
    <source>
        <dbReference type="ARBA" id="ARBA00022692"/>
    </source>
</evidence>
<dbReference type="Proteomes" id="UP001595476">
    <property type="component" value="Unassembled WGS sequence"/>
</dbReference>
<dbReference type="SMART" id="SM00244">
    <property type="entry name" value="PHB"/>
    <property type="match status" value="1"/>
</dbReference>
<evidence type="ECO:0000313" key="9">
    <source>
        <dbReference type="EMBL" id="MFC3151946.1"/>
    </source>
</evidence>
<keyword evidence="9" id="KW-0378">Hydrolase</keyword>
<evidence type="ECO:0000256" key="2">
    <source>
        <dbReference type="ARBA" id="ARBA00006971"/>
    </source>
</evidence>
<evidence type="ECO:0000256" key="4">
    <source>
        <dbReference type="ARBA" id="ARBA00022989"/>
    </source>
</evidence>